<dbReference type="Gene3D" id="2.40.128.20">
    <property type="match status" value="1"/>
</dbReference>
<organism evidence="4 5">
    <name type="scientific">Paralvinella palmiformis</name>
    <dbReference type="NCBI Taxonomy" id="53620"/>
    <lineage>
        <taxon>Eukaryota</taxon>
        <taxon>Metazoa</taxon>
        <taxon>Spiralia</taxon>
        <taxon>Lophotrochozoa</taxon>
        <taxon>Annelida</taxon>
        <taxon>Polychaeta</taxon>
        <taxon>Sedentaria</taxon>
        <taxon>Canalipalpata</taxon>
        <taxon>Terebellida</taxon>
        <taxon>Terebelliformia</taxon>
        <taxon>Alvinellidae</taxon>
        <taxon>Paralvinella</taxon>
    </lineage>
</organism>
<protein>
    <recommendedName>
        <fullName evidence="3">Cytosolic fatty-acid binding proteins domain-containing protein</fullName>
    </recommendedName>
</protein>
<dbReference type="Pfam" id="PF00061">
    <property type="entry name" value="Lipocalin"/>
    <property type="match status" value="1"/>
</dbReference>
<dbReference type="InterPro" id="IPR000463">
    <property type="entry name" value="Fatty_acid-bd"/>
</dbReference>
<evidence type="ECO:0000259" key="3">
    <source>
        <dbReference type="PROSITE" id="PS00214"/>
    </source>
</evidence>
<dbReference type="InterPro" id="IPR000566">
    <property type="entry name" value="Lipocln_cytosolic_FA-bd_dom"/>
</dbReference>
<keyword evidence="5" id="KW-1185">Reference proteome</keyword>
<accession>A0AAD9KER1</accession>
<name>A0AAD9KER1_9ANNE</name>
<evidence type="ECO:0000256" key="1">
    <source>
        <dbReference type="ARBA" id="ARBA00008390"/>
    </source>
</evidence>
<comment type="similarity">
    <text evidence="1">Belongs to the calycin superfamily. Fatty-acid binding protein (FABP) family.</text>
</comment>
<dbReference type="PANTHER" id="PTHR11955">
    <property type="entry name" value="FATTY ACID BINDING PROTEIN"/>
    <property type="match status" value="1"/>
</dbReference>
<dbReference type="AlphaFoldDB" id="A0AAD9KER1"/>
<evidence type="ECO:0000256" key="2">
    <source>
        <dbReference type="ARBA" id="ARBA00023121"/>
    </source>
</evidence>
<feature type="domain" description="Cytosolic fatty-acid binding proteins" evidence="3">
    <location>
        <begin position="6"/>
        <end position="23"/>
    </location>
</feature>
<dbReference type="PROSITE" id="PS00214">
    <property type="entry name" value="FABP"/>
    <property type="match status" value="1"/>
</dbReference>
<dbReference type="InterPro" id="IPR031259">
    <property type="entry name" value="ILBP"/>
</dbReference>
<keyword evidence="2" id="KW-0446">Lipid-binding</keyword>
<dbReference type="SUPFAM" id="SSF50814">
    <property type="entry name" value="Lipocalins"/>
    <property type="match status" value="1"/>
</dbReference>
<proteinExistence type="inferred from homology"/>
<gene>
    <name evidence="4" type="ORF">LSH36_12g21090</name>
</gene>
<evidence type="ECO:0000313" key="5">
    <source>
        <dbReference type="Proteomes" id="UP001208570"/>
    </source>
</evidence>
<dbReference type="GO" id="GO:0008289">
    <property type="term" value="F:lipid binding"/>
    <property type="evidence" value="ECO:0007669"/>
    <property type="project" value="UniProtKB-KW"/>
</dbReference>
<reference evidence="4" key="1">
    <citation type="journal article" date="2023" name="Mol. Biol. Evol.">
        <title>Third-Generation Sequencing Reveals the Adaptive Role of the Epigenome in Three Deep-Sea Polychaetes.</title>
        <authorList>
            <person name="Perez M."/>
            <person name="Aroh O."/>
            <person name="Sun Y."/>
            <person name="Lan Y."/>
            <person name="Juniper S.K."/>
            <person name="Young C.R."/>
            <person name="Angers B."/>
            <person name="Qian P.Y."/>
        </authorList>
    </citation>
    <scope>NUCLEOTIDE SEQUENCE</scope>
    <source>
        <strain evidence="4">P08H-3</strain>
    </source>
</reference>
<dbReference type="EMBL" id="JAODUP010000012">
    <property type="protein sequence ID" value="KAK2169153.1"/>
    <property type="molecule type" value="Genomic_DNA"/>
</dbReference>
<evidence type="ECO:0000313" key="4">
    <source>
        <dbReference type="EMBL" id="KAK2169153.1"/>
    </source>
</evidence>
<sequence>MSKFVGQWKLEGSENFDEYMKALGVGEVISCQPALSTLYTVAPAYGVGFATRKLGNLAKPSQMIKIDGDTWTIETHSTFKNTIITFELGKEFEENTADGRKVKTTCTLEGDNKLIQSQKGEVDSTLTRELTDDNTIVMAKKCHVPKADFSGFMTIVILGRFPVLLVL</sequence>
<dbReference type="InterPro" id="IPR012674">
    <property type="entry name" value="Calycin"/>
</dbReference>
<comment type="caution">
    <text evidence="4">The sequence shown here is derived from an EMBL/GenBank/DDBJ whole genome shotgun (WGS) entry which is preliminary data.</text>
</comment>
<dbReference type="Proteomes" id="UP001208570">
    <property type="component" value="Unassembled WGS sequence"/>
</dbReference>